<feature type="domain" description="Luciferase-like" evidence="1">
    <location>
        <begin position="10"/>
        <end position="304"/>
    </location>
</feature>
<comment type="caution">
    <text evidence="2">The sequence shown here is derived from an EMBL/GenBank/DDBJ whole genome shotgun (WGS) entry which is preliminary data.</text>
</comment>
<keyword evidence="2" id="KW-0560">Oxidoreductase</keyword>
<accession>A0ABV6C215</accession>
<evidence type="ECO:0000259" key="1">
    <source>
        <dbReference type="Pfam" id="PF00296"/>
    </source>
</evidence>
<sequence length="344" mass="38077">MLVDSGIGFDPKDPASVAKRAEADGYAGVWCPETGHDPFLPLALAAQHTERIQLGTGIAVAFARNPMTMAMVANDVQLYAKGRLLLGLGSQIKPHIEKRFSMPWSHPAPRMREFVQAMRAIWACWNEDAPLDFRGEFYTHRLMTPFFNPGPNPYGPPKVFLAAVGSLMTEVAGEVADGLLVHGFTTERYLREVTLPAFERGLARSGRTRQDVQVSYPAMVVTGQDEQQMAAAASAVRNQIAFYGSTPAYLPVLELHGWGELHRELNRLSKQGKWQEMGQAVDDEVLRTFAVVAEPDKVAGELLRRFGDVIDRMSFYAPYAFSDEGWRRIVAELRAAPGWDPGSA</sequence>
<evidence type="ECO:0000313" key="3">
    <source>
        <dbReference type="Proteomes" id="UP001589788"/>
    </source>
</evidence>
<keyword evidence="3" id="KW-1185">Reference proteome</keyword>
<dbReference type="GO" id="GO:0016491">
    <property type="term" value="F:oxidoreductase activity"/>
    <property type="evidence" value="ECO:0007669"/>
    <property type="project" value="UniProtKB-KW"/>
</dbReference>
<dbReference type="PANTHER" id="PTHR43244:SF2">
    <property type="entry name" value="CONSERVED HYPOTHETICAL ALANINE AND PROLINE-RICH PROTEIN"/>
    <property type="match status" value="1"/>
</dbReference>
<dbReference type="EMBL" id="JBHLYQ010000012">
    <property type="protein sequence ID" value="MFC0081002.1"/>
    <property type="molecule type" value="Genomic_DNA"/>
</dbReference>
<dbReference type="Pfam" id="PF00296">
    <property type="entry name" value="Bac_luciferase"/>
    <property type="match status" value="1"/>
</dbReference>
<evidence type="ECO:0000313" key="2">
    <source>
        <dbReference type="EMBL" id="MFC0081002.1"/>
    </source>
</evidence>
<organism evidence="2 3">
    <name type="scientific">Aciditerrimonas ferrireducens</name>
    <dbReference type="NCBI Taxonomy" id="667306"/>
    <lineage>
        <taxon>Bacteria</taxon>
        <taxon>Bacillati</taxon>
        <taxon>Actinomycetota</taxon>
        <taxon>Acidimicrobiia</taxon>
        <taxon>Acidimicrobiales</taxon>
        <taxon>Acidimicrobiaceae</taxon>
        <taxon>Aciditerrimonas</taxon>
    </lineage>
</organism>
<dbReference type="InterPro" id="IPR011251">
    <property type="entry name" value="Luciferase-like_dom"/>
</dbReference>
<proteinExistence type="predicted"/>
<dbReference type="InterPro" id="IPR036661">
    <property type="entry name" value="Luciferase-like_sf"/>
</dbReference>
<dbReference type="EC" id="1.-.-.-" evidence="2"/>
<gene>
    <name evidence="2" type="ORF">ACFFRE_02360</name>
</gene>
<name>A0ABV6C215_9ACTN</name>
<dbReference type="Proteomes" id="UP001589788">
    <property type="component" value="Unassembled WGS sequence"/>
</dbReference>
<dbReference type="SUPFAM" id="SSF51679">
    <property type="entry name" value="Bacterial luciferase-like"/>
    <property type="match status" value="1"/>
</dbReference>
<protein>
    <submittedName>
        <fullName evidence="2">LLM class F420-dependent oxidoreductase</fullName>
        <ecNumber evidence="2">1.-.-.-</ecNumber>
    </submittedName>
</protein>
<dbReference type="CDD" id="cd01097">
    <property type="entry name" value="Tetrahydromethanopterin_reductase"/>
    <property type="match status" value="1"/>
</dbReference>
<reference evidence="2 3" key="1">
    <citation type="submission" date="2024-09" db="EMBL/GenBank/DDBJ databases">
        <authorList>
            <person name="Sun Q."/>
            <person name="Mori K."/>
        </authorList>
    </citation>
    <scope>NUCLEOTIDE SEQUENCE [LARGE SCALE GENOMIC DNA]</scope>
    <source>
        <strain evidence="2 3">JCM 15389</strain>
    </source>
</reference>
<dbReference type="PANTHER" id="PTHR43244">
    <property type="match status" value="1"/>
</dbReference>
<dbReference type="InterPro" id="IPR050564">
    <property type="entry name" value="F420-G6PD/mer"/>
</dbReference>
<dbReference type="RefSeq" id="WP_377787797.1">
    <property type="nucleotide sequence ID" value="NZ_JBHLYQ010000012.1"/>
</dbReference>
<dbReference type="InterPro" id="IPR019919">
    <property type="entry name" value="Lucif-like_OxRdtase_MSMEG_2256"/>
</dbReference>
<dbReference type="Gene3D" id="3.20.20.30">
    <property type="entry name" value="Luciferase-like domain"/>
    <property type="match status" value="1"/>
</dbReference>
<dbReference type="NCBIfam" id="TIGR03617">
    <property type="entry name" value="F420_MSMEG_2256"/>
    <property type="match status" value="1"/>
</dbReference>